<reference evidence="1" key="1">
    <citation type="submission" date="2015-12" db="EMBL/GenBank/DDBJ databases">
        <title>Update maize B73 reference genome by single molecule sequencing technologies.</title>
        <authorList>
            <consortium name="Maize Genome Sequencing Project"/>
            <person name="Ware D."/>
        </authorList>
    </citation>
    <scope>NUCLEOTIDE SEQUENCE</scope>
    <source>
        <tissue evidence="1">Seedling</tissue>
    </source>
</reference>
<proteinExistence type="predicted"/>
<dbReference type="GO" id="GO:0008168">
    <property type="term" value="F:methyltransferase activity"/>
    <property type="evidence" value="ECO:0007669"/>
    <property type="project" value="UniProtKB-KW"/>
</dbReference>
<dbReference type="GO" id="GO:0032259">
    <property type="term" value="P:methylation"/>
    <property type="evidence" value="ECO:0007669"/>
    <property type="project" value="UniProtKB-KW"/>
</dbReference>
<dbReference type="PANTHER" id="PTHR44067:SF3">
    <property type="entry name" value="OS06G0138600 PROTEIN"/>
    <property type="match status" value="1"/>
</dbReference>
<dbReference type="EMBL" id="CM000785">
    <property type="protein sequence ID" value="AQL02236.1"/>
    <property type="molecule type" value="Genomic_DNA"/>
</dbReference>
<dbReference type="InterPro" id="IPR053223">
    <property type="entry name" value="Prob_Methyltransferase"/>
</dbReference>
<dbReference type="AlphaFoldDB" id="A0A1D6NVU4"/>
<dbReference type="PANTHER" id="PTHR44067">
    <property type="entry name" value="S-ADENOSYL-L-METHIONINE-DEPENDENT METHYLTRANSFERASE SUPERFAMILY PROTEIN-RELATED"/>
    <property type="match status" value="1"/>
</dbReference>
<keyword evidence="1" id="KW-0489">Methyltransferase</keyword>
<dbReference type="InParanoid" id="A0A1D6NVU4"/>
<sequence length="268" mass="28878">MGSVSLNVASSRRGGRRLACQCSPALLNLLVLLSLLSTNLIALLAFLSPHAHPVSVPAATSNLPSSAAADISAQVAAIARELDVTRLVPHRASAGDGTGTTLPPELLLFLSPHALGAHPHAGLHRARLLPLPLHARAPRRVRHLRTPRRLPTRRHARAPPLLDNTGKPMNEFVAARGLFPLLLSLAHRFPFYDGVFDLVHVGATALAEDGSPALGQAGTEEALEFFMFDVDRVLLVGGLLWIDSHMCHADERRQALARLIGRYGYKKL</sequence>
<organism evidence="1">
    <name type="scientific">Zea mays</name>
    <name type="common">Maize</name>
    <dbReference type="NCBI Taxonomy" id="4577"/>
    <lineage>
        <taxon>Eukaryota</taxon>
        <taxon>Viridiplantae</taxon>
        <taxon>Streptophyta</taxon>
        <taxon>Embryophyta</taxon>
        <taxon>Tracheophyta</taxon>
        <taxon>Spermatophyta</taxon>
        <taxon>Magnoliopsida</taxon>
        <taxon>Liliopsida</taxon>
        <taxon>Poales</taxon>
        <taxon>Poaceae</taxon>
        <taxon>PACMAD clade</taxon>
        <taxon>Panicoideae</taxon>
        <taxon>Andropogonodae</taxon>
        <taxon>Andropogoneae</taxon>
        <taxon>Tripsacinae</taxon>
        <taxon>Zea</taxon>
    </lineage>
</organism>
<protein>
    <submittedName>
        <fullName evidence="1">S-adenosyl-L-methionine-dependent methyltransferase superfamily protein</fullName>
    </submittedName>
</protein>
<name>A0A1D6NVU4_MAIZE</name>
<gene>
    <name evidence="1" type="ORF">ZEAMMB73_Zm00001d045408</name>
</gene>
<accession>A0A1D6NVU4</accession>
<keyword evidence="1" id="KW-0808">Transferase</keyword>
<evidence type="ECO:0000313" key="1">
    <source>
        <dbReference type="EMBL" id="AQL02236.1"/>
    </source>
</evidence>
<dbReference type="ExpressionAtlas" id="A0A1D6NVU4">
    <property type="expression patterns" value="baseline and differential"/>
</dbReference>